<keyword evidence="2" id="KW-1185">Reference proteome</keyword>
<reference evidence="1 2" key="1">
    <citation type="submission" date="2019-08" db="EMBL/GenBank/DDBJ databases">
        <title>Actinomadura sp. nov. CYP1-5 isolated from mountain soil.</title>
        <authorList>
            <person name="Songsumanus A."/>
            <person name="Kuncharoen N."/>
            <person name="Kudo T."/>
            <person name="Yuki M."/>
            <person name="Igarashi Y."/>
            <person name="Tanasupawat S."/>
        </authorList>
    </citation>
    <scope>NUCLEOTIDE SEQUENCE [LARGE SCALE GENOMIC DNA]</scope>
    <source>
        <strain evidence="1 2">JCM 14158</strain>
    </source>
</reference>
<dbReference type="RefSeq" id="WP_067899871.1">
    <property type="nucleotide sequence ID" value="NZ_VSFG01000005.1"/>
</dbReference>
<evidence type="ECO:0000313" key="1">
    <source>
        <dbReference type="EMBL" id="TYB44259.1"/>
    </source>
</evidence>
<evidence type="ECO:0008006" key="3">
    <source>
        <dbReference type="Google" id="ProtNLM"/>
    </source>
</evidence>
<name>A0A5D0NIT7_9ACTN</name>
<dbReference type="Proteomes" id="UP000323380">
    <property type="component" value="Unassembled WGS sequence"/>
</dbReference>
<dbReference type="Gene3D" id="2.30.22.10">
    <property type="entry name" value="Head domain of nucleotide exchange factor GrpE"/>
    <property type="match status" value="1"/>
</dbReference>
<protein>
    <recommendedName>
        <fullName evidence="3">Nucleotide exchange factor GrpE</fullName>
    </recommendedName>
</protein>
<sequence>MGRVAARAGAALRQWRHPREFRIEPSAWSADALAALARAAVAEPAATSAPAPGGGFPEDELADVATCVWRLRARVARMDDPPRAVVHHVETAWDALADGGVEIKDHAGEPFDPGLAMSVAAYQPTPGLVREQVIETVRPGVYLGSRSIQLAEVIVGTPGTPAEAMRETRTR</sequence>
<evidence type="ECO:0000313" key="2">
    <source>
        <dbReference type="Proteomes" id="UP000323380"/>
    </source>
</evidence>
<accession>A0A5D0NIT7</accession>
<dbReference type="AlphaFoldDB" id="A0A5D0NIT7"/>
<dbReference type="EMBL" id="VSFG01000005">
    <property type="protein sequence ID" value="TYB44259.1"/>
    <property type="molecule type" value="Genomic_DNA"/>
</dbReference>
<dbReference type="SUPFAM" id="SSF51064">
    <property type="entry name" value="Head domain of nucleotide exchange factor GrpE"/>
    <property type="match status" value="1"/>
</dbReference>
<dbReference type="STRING" id="1220554.GCA_001552135_06329"/>
<dbReference type="InterPro" id="IPR009012">
    <property type="entry name" value="GrpE_head"/>
</dbReference>
<dbReference type="GO" id="GO:0006457">
    <property type="term" value="P:protein folding"/>
    <property type="evidence" value="ECO:0007669"/>
    <property type="project" value="InterPro"/>
</dbReference>
<comment type="caution">
    <text evidence="1">The sequence shown here is derived from an EMBL/GenBank/DDBJ whole genome shotgun (WGS) entry which is preliminary data.</text>
</comment>
<organism evidence="1 2">
    <name type="scientific">Actinomadura chibensis</name>
    <dbReference type="NCBI Taxonomy" id="392828"/>
    <lineage>
        <taxon>Bacteria</taxon>
        <taxon>Bacillati</taxon>
        <taxon>Actinomycetota</taxon>
        <taxon>Actinomycetes</taxon>
        <taxon>Streptosporangiales</taxon>
        <taxon>Thermomonosporaceae</taxon>
        <taxon>Actinomadura</taxon>
    </lineage>
</organism>
<gene>
    <name evidence="1" type="ORF">FXF69_25285</name>
</gene>
<proteinExistence type="predicted"/>